<dbReference type="EMBL" id="OP616811">
    <property type="protein sequence ID" value="WDA98830.1"/>
    <property type="molecule type" value="Genomic_DNA"/>
</dbReference>
<proteinExistence type="inferred from homology"/>
<dbReference type="SUPFAM" id="SSF55681">
    <property type="entry name" value="Class II aaRS and biotin synthetases"/>
    <property type="match status" value="1"/>
</dbReference>
<comment type="pathway">
    <text evidence="1">Protein modification; protein lipoylation via endogenous pathway; protein N(6)-(lipoyl)lysine from octanoyl-[acyl-carrier-protein]: step 1/2.</text>
</comment>
<dbReference type="Gene3D" id="3.30.930.10">
    <property type="entry name" value="Bira Bifunctional Protein, Domain 2"/>
    <property type="match status" value="1"/>
</dbReference>
<dbReference type="InterPro" id="IPR045864">
    <property type="entry name" value="aa-tRNA-synth_II/BPL/LPL"/>
</dbReference>
<dbReference type="InterPro" id="IPR004143">
    <property type="entry name" value="BPL_LPL_catalytic"/>
</dbReference>
<evidence type="ECO:0000256" key="2">
    <source>
        <dbReference type="ARBA" id="ARBA00007907"/>
    </source>
</evidence>
<evidence type="ECO:0000256" key="1">
    <source>
        <dbReference type="ARBA" id="ARBA00004821"/>
    </source>
</evidence>
<comment type="similarity">
    <text evidence="2">Belongs to the LipB family.</text>
</comment>
<evidence type="ECO:0000313" key="10">
    <source>
        <dbReference type="EMBL" id="WDA98830.1"/>
    </source>
</evidence>
<name>A0A9Y1MWW5_9RHOD</name>
<dbReference type="CDD" id="cd16444">
    <property type="entry name" value="LipB"/>
    <property type="match status" value="1"/>
</dbReference>
<dbReference type="AlphaFoldDB" id="A0A9Y1MWW5"/>
<dbReference type="InterPro" id="IPR020605">
    <property type="entry name" value="Octanoyltransferase_CS"/>
</dbReference>
<keyword evidence="10" id="KW-0934">Plastid</keyword>
<feature type="active site" description="Acyl-thioester intermediate" evidence="6">
    <location>
        <position position="175"/>
    </location>
</feature>
<gene>
    <name evidence="10" type="primary">lipB</name>
    <name evidence="10" type="ORF">SCTW_048</name>
</gene>
<organism evidence="10">
    <name type="scientific">Sciadococcus taiwanensis</name>
    <dbReference type="NCBI Taxonomy" id="3028030"/>
    <lineage>
        <taxon>Eukaryota</taxon>
        <taxon>Rhodophyta</taxon>
        <taxon>Bangiophyceae</taxon>
        <taxon>Cavernulicolales</taxon>
        <taxon>Cavernulicolaceae</taxon>
        <taxon>Sciadococcus</taxon>
    </lineage>
</organism>
<reference evidence="10" key="1">
    <citation type="journal article" date="2023" name="J. Phycol.">
        <title>Revised classification of the Cyanidiophyceae based on plastid genome data with descriptions of the Cavernulicolales ord. nov. and Galdieriales ord. nov. (Rhodophyta).</title>
        <authorList>
            <person name="Park S.I."/>
            <person name="Cho C.H."/>
            <person name="Ciniglia C."/>
            <person name="Huang T.Y."/>
            <person name="Liu S.L."/>
            <person name="Bustamante D.E."/>
            <person name="Calderon M.S."/>
            <person name="Mansilla A."/>
            <person name="McDermott T."/>
            <person name="Andersen R.A."/>
            <person name="Yoon H.S."/>
        </authorList>
    </citation>
    <scope>NUCLEOTIDE SEQUENCE</scope>
</reference>
<keyword evidence="4" id="KW-0808">Transferase</keyword>
<dbReference type="GO" id="GO:0033819">
    <property type="term" value="F:lipoyl(octanoyl) transferase activity"/>
    <property type="evidence" value="ECO:0007669"/>
    <property type="project" value="UniProtKB-EC"/>
</dbReference>
<evidence type="ECO:0000256" key="5">
    <source>
        <dbReference type="ARBA" id="ARBA00023315"/>
    </source>
</evidence>
<dbReference type="NCBIfam" id="TIGR00214">
    <property type="entry name" value="lipB"/>
    <property type="match status" value="1"/>
</dbReference>
<dbReference type="Pfam" id="PF21948">
    <property type="entry name" value="LplA-B_cat"/>
    <property type="match status" value="1"/>
</dbReference>
<dbReference type="PROSITE" id="PS01313">
    <property type="entry name" value="LIPB"/>
    <property type="match status" value="1"/>
</dbReference>
<geneLocation type="plastid" evidence="10"/>
<feature type="domain" description="BPL/LPL catalytic" evidence="9">
    <location>
        <begin position="35"/>
        <end position="217"/>
    </location>
</feature>
<evidence type="ECO:0000259" key="9">
    <source>
        <dbReference type="PROSITE" id="PS51733"/>
    </source>
</evidence>
<feature type="binding site" evidence="7">
    <location>
        <begin position="144"/>
        <end position="146"/>
    </location>
    <ligand>
        <name>substrate</name>
    </ligand>
</feature>
<accession>A0A9Y1MWW5</accession>
<keyword evidence="5" id="KW-0012">Acyltransferase</keyword>
<sequence>MTLRNKYIIYNYSLIPLEISWIFQKSLVNQYLQCILNKETFLLLKHPIIFTLGHNANKSFLAPNFKWQNSSLHKIERGGEITCHSPGQIVVYMIINLVSYKKDLHWYVSILEGLIIHLLKNYNILASRIKGLTGVWVGEYKIASIGIKISKWLSMYGFSINFCLNLKYFQNIIPCGLLNKKICNVSHVLSLTSEAQFKGELKKILKEGLRHMKMDLGKNYFA</sequence>
<dbReference type="PIRSF" id="PIRSF016262">
    <property type="entry name" value="LPLase"/>
    <property type="match status" value="1"/>
</dbReference>
<evidence type="ECO:0000256" key="3">
    <source>
        <dbReference type="ARBA" id="ARBA00012334"/>
    </source>
</evidence>
<feature type="binding site" evidence="7">
    <location>
        <begin position="157"/>
        <end position="159"/>
    </location>
    <ligand>
        <name>substrate</name>
    </ligand>
</feature>
<evidence type="ECO:0000256" key="8">
    <source>
        <dbReference type="PIRSR" id="PIRSR016262-3"/>
    </source>
</evidence>
<protein>
    <recommendedName>
        <fullName evidence="3">lipoyl(octanoyl) transferase</fullName>
        <ecNumber evidence="3">2.3.1.181</ecNumber>
    </recommendedName>
</protein>
<feature type="binding site" evidence="7">
    <location>
        <begin position="77"/>
        <end position="84"/>
    </location>
    <ligand>
        <name>substrate</name>
    </ligand>
</feature>
<evidence type="ECO:0000256" key="7">
    <source>
        <dbReference type="PIRSR" id="PIRSR016262-2"/>
    </source>
</evidence>
<dbReference type="PANTHER" id="PTHR10993:SF7">
    <property type="entry name" value="LIPOYLTRANSFERASE 2, MITOCHONDRIAL-RELATED"/>
    <property type="match status" value="1"/>
</dbReference>
<evidence type="ECO:0000256" key="4">
    <source>
        <dbReference type="ARBA" id="ARBA00022679"/>
    </source>
</evidence>
<dbReference type="EC" id="2.3.1.181" evidence="3"/>
<dbReference type="PANTHER" id="PTHR10993">
    <property type="entry name" value="OCTANOYLTRANSFERASE"/>
    <property type="match status" value="1"/>
</dbReference>
<dbReference type="InterPro" id="IPR000544">
    <property type="entry name" value="Octanoyltransferase"/>
</dbReference>
<dbReference type="PROSITE" id="PS51733">
    <property type="entry name" value="BPL_LPL_CATALYTIC"/>
    <property type="match status" value="1"/>
</dbReference>
<dbReference type="GO" id="GO:0009249">
    <property type="term" value="P:protein lipoylation"/>
    <property type="evidence" value="ECO:0007669"/>
    <property type="project" value="InterPro"/>
</dbReference>
<feature type="site" description="Lowers pKa of active site Cys" evidence="8">
    <location>
        <position position="141"/>
    </location>
</feature>
<evidence type="ECO:0000256" key="6">
    <source>
        <dbReference type="PIRSR" id="PIRSR016262-1"/>
    </source>
</evidence>